<keyword evidence="4 7" id="KW-0812">Transmembrane</keyword>
<feature type="transmembrane region" description="Helical" evidence="7">
    <location>
        <begin position="233"/>
        <end position="255"/>
    </location>
</feature>
<feature type="compositionally biased region" description="Basic and acidic residues" evidence="8">
    <location>
        <begin position="1"/>
        <end position="12"/>
    </location>
</feature>
<organism evidence="10 11">
    <name type="scientific">Mycolicibacterium vanbaalenii</name>
    <name type="common">Mycobacterium vanbaalenii</name>
    <dbReference type="NCBI Taxonomy" id="110539"/>
    <lineage>
        <taxon>Bacteria</taxon>
        <taxon>Bacillati</taxon>
        <taxon>Actinomycetota</taxon>
        <taxon>Actinomycetes</taxon>
        <taxon>Mycobacteriales</taxon>
        <taxon>Mycobacteriaceae</taxon>
        <taxon>Mycolicibacterium</taxon>
    </lineage>
</organism>
<gene>
    <name evidence="10" type="primary">ssuC_5</name>
    <name evidence="10" type="ORF">AELLOGFF_06037</name>
</gene>
<reference evidence="10 11" key="1">
    <citation type="submission" date="2019-11" db="EMBL/GenBank/DDBJ databases">
        <authorList>
            <person name="Holert J."/>
        </authorList>
    </citation>
    <scope>NUCLEOTIDE SEQUENCE [LARGE SCALE GENOMIC DNA]</scope>
    <source>
        <strain evidence="10">BC8_1</strain>
    </source>
</reference>
<feature type="transmembrane region" description="Helical" evidence="7">
    <location>
        <begin position="134"/>
        <end position="153"/>
    </location>
</feature>
<evidence type="ECO:0000256" key="7">
    <source>
        <dbReference type="RuleBase" id="RU363032"/>
    </source>
</evidence>
<evidence type="ECO:0000256" key="2">
    <source>
        <dbReference type="ARBA" id="ARBA00022448"/>
    </source>
</evidence>
<evidence type="ECO:0000313" key="11">
    <source>
        <dbReference type="Proteomes" id="UP000430146"/>
    </source>
</evidence>
<dbReference type="PANTHER" id="PTHR30151:SF38">
    <property type="entry name" value="ALIPHATIC SULFONATES TRANSPORT PERMEASE PROTEIN SSUC-RELATED"/>
    <property type="match status" value="1"/>
</dbReference>
<dbReference type="InterPro" id="IPR035906">
    <property type="entry name" value="MetI-like_sf"/>
</dbReference>
<feature type="transmembrane region" description="Helical" evidence="7">
    <location>
        <begin position="109"/>
        <end position="128"/>
    </location>
</feature>
<dbReference type="SUPFAM" id="SSF161098">
    <property type="entry name" value="MetI-like"/>
    <property type="match status" value="1"/>
</dbReference>
<keyword evidence="11" id="KW-1185">Reference proteome</keyword>
<evidence type="ECO:0000256" key="8">
    <source>
        <dbReference type="SAM" id="MobiDB-lite"/>
    </source>
</evidence>
<keyword evidence="5 7" id="KW-1133">Transmembrane helix</keyword>
<dbReference type="Proteomes" id="UP000430146">
    <property type="component" value="Unassembled WGS sequence"/>
</dbReference>
<dbReference type="GO" id="GO:0005886">
    <property type="term" value="C:plasma membrane"/>
    <property type="evidence" value="ECO:0007669"/>
    <property type="project" value="UniProtKB-SubCell"/>
</dbReference>
<sequence length="270" mass="29386">MTSVLHRTETSDRTAPPAGFRRPPPELVAVGIGLLIWWLCAGRLLPHLPSPASVVGEFAAAVESPDFYESMLITLRRILIAWATGFAIALSIGVTMARNRYVEALAHPVVFIGLALPGPVTILFSTLWLGLGELATLVALTLAVTPFMVTFVYDGSKALDPGLFQMAAVYRLGSAARFRHVILPQLAPALLSAARFGFAMGWKLVVLVEALSAGSGIGERIEYYFSYNRPAAVIAWTLGFTVVMVLVELLVFRTVSRRVFRWRTKAASAR</sequence>
<evidence type="ECO:0000256" key="5">
    <source>
        <dbReference type="ARBA" id="ARBA00022989"/>
    </source>
</evidence>
<evidence type="ECO:0000256" key="1">
    <source>
        <dbReference type="ARBA" id="ARBA00004651"/>
    </source>
</evidence>
<feature type="region of interest" description="Disordered" evidence="8">
    <location>
        <begin position="1"/>
        <end position="20"/>
    </location>
</feature>
<feature type="domain" description="ABC transmembrane type-1" evidence="9">
    <location>
        <begin position="67"/>
        <end position="251"/>
    </location>
</feature>
<accession>A0A5S9R9S3</accession>
<evidence type="ECO:0000256" key="6">
    <source>
        <dbReference type="ARBA" id="ARBA00023136"/>
    </source>
</evidence>
<comment type="similarity">
    <text evidence="7">Belongs to the binding-protein-dependent transport system permease family.</text>
</comment>
<keyword evidence="2 7" id="KW-0813">Transport</keyword>
<evidence type="ECO:0000256" key="3">
    <source>
        <dbReference type="ARBA" id="ARBA00022475"/>
    </source>
</evidence>
<dbReference type="PANTHER" id="PTHR30151">
    <property type="entry name" value="ALKANE SULFONATE ABC TRANSPORTER-RELATED, MEMBRANE SUBUNIT"/>
    <property type="match status" value="1"/>
</dbReference>
<dbReference type="Pfam" id="PF00528">
    <property type="entry name" value="BPD_transp_1"/>
    <property type="match status" value="1"/>
</dbReference>
<dbReference type="RefSeq" id="WP_159234519.1">
    <property type="nucleotide sequence ID" value="NZ_CACSIP010000046.1"/>
</dbReference>
<keyword evidence="6 7" id="KW-0472">Membrane</keyword>
<name>A0A5S9R9S3_MYCVN</name>
<dbReference type="Gene3D" id="1.10.3720.10">
    <property type="entry name" value="MetI-like"/>
    <property type="match status" value="1"/>
</dbReference>
<dbReference type="CDD" id="cd06261">
    <property type="entry name" value="TM_PBP2"/>
    <property type="match status" value="1"/>
</dbReference>
<dbReference type="OrthoDB" id="9796361at2"/>
<evidence type="ECO:0000313" key="10">
    <source>
        <dbReference type="EMBL" id="CAA0132976.1"/>
    </source>
</evidence>
<dbReference type="EMBL" id="CACSIP010000046">
    <property type="protein sequence ID" value="CAA0132976.1"/>
    <property type="molecule type" value="Genomic_DNA"/>
</dbReference>
<feature type="transmembrane region" description="Helical" evidence="7">
    <location>
        <begin position="78"/>
        <end position="97"/>
    </location>
</feature>
<evidence type="ECO:0000259" key="9">
    <source>
        <dbReference type="PROSITE" id="PS50928"/>
    </source>
</evidence>
<keyword evidence="3" id="KW-1003">Cell membrane</keyword>
<dbReference type="PROSITE" id="PS50928">
    <property type="entry name" value="ABC_TM1"/>
    <property type="match status" value="1"/>
</dbReference>
<comment type="subcellular location">
    <subcellularLocation>
        <location evidence="1 7">Cell membrane</location>
        <topology evidence="1 7">Multi-pass membrane protein</topology>
    </subcellularLocation>
</comment>
<evidence type="ECO:0000256" key="4">
    <source>
        <dbReference type="ARBA" id="ARBA00022692"/>
    </source>
</evidence>
<protein>
    <submittedName>
        <fullName evidence="10">Aliphatic sulfonates transport permease protein SsuC</fullName>
    </submittedName>
</protein>
<dbReference type="AlphaFoldDB" id="A0A5S9R9S3"/>
<dbReference type="GO" id="GO:0055085">
    <property type="term" value="P:transmembrane transport"/>
    <property type="evidence" value="ECO:0007669"/>
    <property type="project" value="InterPro"/>
</dbReference>
<dbReference type="InterPro" id="IPR000515">
    <property type="entry name" value="MetI-like"/>
</dbReference>
<proteinExistence type="inferred from homology"/>